<evidence type="ECO:0000256" key="4">
    <source>
        <dbReference type="ARBA" id="ARBA00022741"/>
    </source>
</evidence>
<dbReference type="Pfam" id="PF02463">
    <property type="entry name" value="SMC_N"/>
    <property type="match status" value="1"/>
</dbReference>
<dbReference type="InterPro" id="IPR003395">
    <property type="entry name" value="RecF/RecN/SMC_N"/>
</dbReference>
<evidence type="ECO:0000256" key="8">
    <source>
        <dbReference type="ARBA" id="ARBA00033408"/>
    </source>
</evidence>
<keyword evidence="11" id="KW-0175">Coiled coil</keyword>
<dbReference type="InterPro" id="IPR019734">
    <property type="entry name" value="TPR_rpt"/>
</dbReference>
<dbReference type="InterPro" id="IPR004604">
    <property type="entry name" value="DNA_recomb/repair_RecN"/>
</dbReference>
<accession>A0A1M4U8S2</accession>
<dbReference type="PANTHER" id="PTHR11059:SF0">
    <property type="entry name" value="DNA REPAIR PROTEIN RECN"/>
    <property type="match status" value="1"/>
</dbReference>
<dbReference type="NCBIfam" id="TIGR00634">
    <property type="entry name" value="recN"/>
    <property type="match status" value="1"/>
</dbReference>
<dbReference type="InterPro" id="IPR027417">
    <property type="entry name" value="P-loop_NTPase"/>
</dbReference>
<evidence type="ECO:0000256" key="7">
    <source>
        <dbReference type="ARBA" id="ARBA00023204"/>
    </source>
</evidence>
<feature type="coiled-coil region" evidence="11">
    <location>
        <begin position="156"/>
        <end position="226"/>
    </location>
</feature>
<reference evidence="13 14" key="1">
    <citation type="submission" date="2016-11" db="EMBL/GenBank/DDBJ databases">
        <authorList>
            <person name="Jaros S."/>
            <person name="Januszkiewicz K."/>
            <person name="Wedrychowicz H."/>
        </authorList>
    </citation>
    <scope>NUCLEOTIDE SEQUENCE [LARGE SCALE GENOMIC DNA]</scope>
    <source>
        <strain evidence="13 14">DSM 17918</strain>
    </source>
</reference>
<dbReference type="GO" id="GO:0006281">
    <property type="term" value="P:DNA repair"/>
    <property type="evidence" value="ECO:0007669"/>
    <property type="project" value="UniProtKB-KW"/>
</dbReference>
<dbReference type="GO" id="GO:0006310">
    <property type="term" value="P:DNA recombination"/>
    <property type="evidence" value="ECO:0007669"/>
    <property type="project" value="InterPro"/>
</dbReference>
<evidence type="ECO:0000259" key="12">
    <source>
        <dbReference type="SMART" id="SM00382"/>
    </source>
</evidence>
<dbReference type="AlphaFoldDB" id="A0A1M4U8S2"/>
<name>A0A1M4U8S2_9THEO</name>
<evidence type="ECO:0000256" key="1">
    <source>
        <dbReference type="ARBA" id="ARBA00003618"/>
    </source>
</evidence>
<dbReference type="GO" id="GO:0005524">
    <property type="term" value="F:ATP binding"/>
    <property type="evidence" value="ECO:0007669"/>
    <property type="project" value="UniProtKB-KW"/>
</dbReference>
<evidence type="ECO:0000256" key="9">
    <source>
        <dbReference type="PIRNR" id="PIRNR003128"/>
    </source>
</evidence>
<dbReference type="FunFam" id="3.40.50.300:FF:000319">
    <property type="entry name" value="DNA repair protein RecN"/>
    <property type="match status" value="1"/>
</dbReference>
<evidence type="ECO:0000256" key="10">
    <source>
        <dbReference type="PROSITE-ProRule" id="PRU00339"/>
    </source>
</evidence>
<keyword evidence="6" id="KW-0067">ATP-binding</keyword>
<evidence type="ECO:0000256" key="2">
    <source>
        <dbReference type="ARBA" id="ARBA00009441"/>
    </source>
</evidence>
<dbReference type="InterPro" id="IPR003593">
    <property type="entry name" value="AAA+_ATPase"/>
</dbReference>
<comment type="similarity">
    <text evidence="2 9">Belongs to the RecN family.</text>
</comment>
<feature type="domain" description="AAA+ ATPase" evidence="12">
    <location>
        <begin position="21"/>
        <end position="516"/>
    </location>
</feature>
<dbReference type="STRING" id="1121256.SAMN02746089_00411"/>
<keyword evidence="4" id="KW-0547">Nucleotide-binding</keyword>
<proteinExistence type="inferred from homology"/>
<dbReference type="Proteomes" id="UP000184088">
    <property type="component" value="Unassembled WGS sequence"/>
</dbReference>
<protein>
    <recommendedName>
        <fullName evidence="3 9">DNA repair protein RecN</fullName>
    </recommendedName>
    <alternativeName>
        <fullName evidence="8 9">Recombination protein N</fullName>
    </alternativeName>
</protein>
<dbReference type="GO" id="GO:0009432">
    <property type="term" value="P:SOS response"/>
    <property type="evidence" value="ECO:0007669"/>
    <property type="project" value="TreeGrafter"/>
</dbReference>
<dbReference type="SMART" id="SM00382">
    <property type="entry name" value="AAA"/>
    <property type="match status" value="1"/>
</dbReference>
<comment type="function">
    <text evidence="1 9">May be involved in recombinational repair of damaged DNA.</text>
</comment>
<evidence type="ECO:0000256" key="3">
    <source>
        <dbReference type="ARBA" id="ARBA00021315"/>
    </source>
</evidence>
<gene>
    <name evidence="13" type="ORF">SAMN02746089_00411</name>
</gene>
<keyword evidence="14" id="KW-1185">Reference proteome</keyword>
<feature type="repeat" description="TPR" evidence="10">
    <location>
        <begin position="268"/>
        <end position="301"/>
    </location>
</feature>
<evidence type="ECO:0000256" key="6">
    <source>
        <dbReference type="ARBA" id="ARBA00022840"/>
    </source>
</evidence>
<dbReference type="GO" id="GO:0043590">
    <property type="term" value="C:bacterial nucleoid"/>
    <property type="evidence" value="ECO:0007669"/>
    <property type="project" value="TreeGrafter"/>
</dbReference>
<dbReference type="SUPFAM" id="SSF52540">
    <property type="entry name" value="P-loop containing nucleoside triphosphate hydrolases"/>
    <property type="match status" value="1"/>
</dbReference>
<dbReference type="PIRSF" id="PIRSF003128">
    <property type="entry name" value="RecN"/>
    <property type="match status" value="1"/>
</dbReference>
<dbReference type="PROSITE" id="PS50005">
    <property type="entry name" value="TPR"/>
    <property type="match status" value="1"/>
</dbReference>
<evidence type="ECO:0000313" key="13">
    <source>
        <dbReference type="EMBL" id="SHE53084.1"/>
    </source>
</evidence>
<dbReference type="OrthoDB" id="9806954at2"/>
<dbReference type="RefSeq" id="WP_073341431.1">
    <property type="nucleotide sequence ID" value="NZ_FQVH01000002.1"/>
</dbReference>
<dbReference type="PANTHER" id="PTHR11059">
    <property type="entry name" value="DNA REPAIR PROTEIN RECN"/>
    <property type="match status" value="1"/>
</dbReference>
<sequence length="565" mass="65265">MLVSLSIKNFALIDNLEINFDKGLNIITGETGAGKSIIIEALSFVLGGRADKDMIRTGCSKAEVEAIFEVDEKNRVIDELKEMGFYDAEDDFIIVYRELMLNGRNRCKINNKTVNISTLKYFAQKLIDIHSQDEYQMLFDWSTHQSLLDAFGSGELDELKKHVNNLYNTYMEYDREIRRLQEEGNNPLEEEFIKYQLNEINAANLKAEEEEQLLRARKVMTNAEKIYDALFYAYSTLYDNKNKRSVIDELGEVINKLKNVSQYDKEIENMLNRLNDLYYQIEDISGSLRHYMEGLNFDPEELNKIEERLGFLSDLKRKYGKTIEQLIAYKSELQLKIERIENNAHILEEMRQKQARIKEDLLSFSRKLSNMRRKIAEELENMVSKELDQLGIRGVLFKVHFDEKEISADGIDRVEFMISTNPGEPLKPLSKVASGGEMSRIMLAFKKVFSEVDGIDTLIFDEIDTGISGQAVQAVAEKILELSLKRQIICITHMPQIASLADTHYYIRKVITDNRTYTKVEKLDDRGRIYEISRIISGDNITPLSISHSKEMIAIANKLKEKIAQ</sequence>
<dbReference type="CDD" id="cd03241">
    <property type="entry name" value="ABC_RecN"/>
    <property type="match status" value="2"/>
</dbReference>
<dbReference type="Gene3D" id="3.40.50.300">
    <property type="entry name" value="P-loop containing nucleotide triphosphate hydrolases"/>
    <property type="match status" value="2"/>
</dbReference>
<evidence type="ECO:0000313" key="14">
    <source>
        <dbReference type="Proteomes" id="UP000184088"/>
    </source>
</evidence>
<dbReference type="EMBL" id="FQVH01000002">
    <property type="protein sequence ID" value="SHE53084.1"/>
    <property type="molecule type" value="Genomic_DNA"/>
</dbReference>
<feature type="coiled-coil region" evidence="11">
    <location>
        <begin position="323"/>
        <end position="350"/>
    </location>
</feature>
<keyword evidence="7 9" id="KW-0234">DNA repair</keyword>
<keyword evidence="10" id="KW-0802">TPR repeat</keyword>
<evidence type="ECO:0000256" key="11">
    <source>
        <dbReference type="SAM" id="Coils"/>
    </source>
</evidence>
<evidence type="ECO:0000256" key="5">
    <source>
        <dbReference type="ARBA" id="ARBA00022763"/>
    </source>
</evidence>
<keyword evidence="5 9" id="KW-0227">DNA damage</keyword>
<organism evidence="13 14">
    <name type="scientific">Caldanaerobius fijiensis DSM 17918</name>
    <dbReference type="NCBI Taxonomy" id="1121256"/>
    <lineage>
        <taxon>Bacteria</taxon>
        <taxon>Bacillati</taxon>
        <taxon>Bacillota</taxon>
        <taxon>Clostridia</taxon>
        <taxon>Thermoanaerobacterales</taxon>
        <taxon>Thermoanaerobacteraceae</taxon>
        <taxon>Caldanaerobius</taxon>
    </lineage>
</organism>
<dbReference type="FunFam" id="3.40.50.300:FF:000356">
    <property type="entry name" value="DNA repair protein RecN"/>
    <property type="match status" value="1"/>
</dbReference>